<organism evidence="4 5">
    <name type="scientific">Acipenser oxyrinchus oxyrinchus</name>
    <dbReference type="NCBI Taxonomy" id="40147"/>
    <lineage>
        <taxon>Eukaryota</taxon>
        <taxon>Metazoa</taxon>
        <taxon>Chordata</taxon>
        <taxon>Craniata</taxon>
        <taxon>Vertebrata</taxon>
        <taxon>Euteleostomi</taxon>
        <taxon>Actinopterygii</taxon>
        <taxon>Chondrostei</taxon>
        <taxon>Acipenseriformes</taxon>
        <taxon>Acipenseridae</taxon>
        <taxon>Acipenser</taxon>
    </lineage>
</organism>
<evidence type="ECO:0000313" key="5">
    <source>
        <dbReference type="Proteomes" id="UP001230051"/>
    </source>
</evidence>
<dbReference type="Pfam" id="PF13927">
    <property type="entry name" value="Ig_3"/>
    <property type="match status" value="1"/>
</dbReference>
<dbReference type="InterPro" id="IPR003598">
    <property type="entry name" value="Ig_sub2"/>
</dbReference>
<evidence type="ECO:0000256" key="2">
    <source>
        <dbReference type="ARBA" id="ARBA00023157"/>
    </source>
</evidence>
<dbReference type="GO" id="GO:0004888">
    <property type="term" value="F:transmembrane signaling receptor activity"/>
    <property type="evidence" value="ECO:0007669"/>
    <property type="project" value="TreeGrafter"/>
</dbReference>
<feature type="domain" description="Ig-like" evidence="3">
    <location>
        <begin position="104"/>
        <end position="195"/>
    </location>
</feature>
<proteinExistence type="predicted"/>
<dbReference type="GO" id="GO:0006955">
    <property type="term" value="P:immune response"/>
    <property type="evidence" value="ECO:0007669"/>
    <property type="project" value="TreeGrafter"/>
</dbReference>
<reference evidence="4" key="1">
    <citation type="submission" date="2022-02" db="EMBL/GenBank/DDBJ databases">
        <title>Atlantic sturgeon de novo genome assembly.</title>
        <authorList>
            <person name="Stock M."/>
            <person name="Klopp C."/>
            <person name="Guiguen Y."/>
            <person name="Cabau C."/>
            <person name="Parinello H."/>
            <person name="Santidrian Yebra-Pimentel E."/>
            <person name="Kuhl H."/>
            <person name="Dirks R.P."/>
            <person name="Guessner J."/>
            <person name="Wuertz S."/>
            <person name="Du K."/>
            <person name="Schartl M."/>
        </authorList>
    </citation>
    <scope>NUCLEOTIDE SEQUENCE</scope>
    <source>
        <strain evidence="4">STURGEONOMICS-FGT-2020</strain>
        <tissue evidence="4">Whole blood</tissue>
    </source>
</reference>
<keyword evidence="5" id="KW-1185">Reference proteome</keyword>
<dbReference type="GO" id="GO:0007166">
    <property type="term" value="P:cell surface receptor signaling pathway"/>
    <property type="evidence" value="ECO:0007669"/>
    <property type="project" value="TreeGrafter"/>
</dbReference>
<keyword evidence="2" id="KW-1015">Disulfide bond</keyword>
<feature type="domain" description="Ig-like" evidence="3">
    <location>
        <begin position="15"/>
        <end position="93"/>
    </location>
</feature>
<dbReference type="PANTHER" id="PTHR11481:SF60">
    <property type="entry name" value="IG-LIKE DOMAIN-CONTAINING PROTEIN"/>
    <property type="match status" value="1"/>
</dbReference>
<dbReference type="Pfam" id="PF13895">
    <property type="entry name" value="Ig_2"/>
    <property type="match status" value="2"/>
</dbReference>
<keyword evidence="1" id="KW-0732">Signal</keyword>
<evidence type="ECO:0000256" key="1">
    <source>
        <dbReference type="ARBA" id="ARBA00022729"/>
    </source>
</evidence>
<dbReference type="InterPro" id="IPR036179">
    <property type="entry name" value="Ig-like_dom_sf"/>
</dbReference>
<feature type="domain" description="Ig-like" evidence="3">
    <location>
        <begin position="205"/>
        <end position="288"/>
    </location>
</feature>
<dbReference type="Proteomes" id="UP001230051">
    <property type="component" value="Unassembled WGS sequence"/>
</dbReference>
<dbReference type="InterPro" id="IPR013783">
    <property type="entry name" value="Ig-like_fold"/>
</dbReference>
<evidence type="ECO:0000313" key="4">
    <source>
        <dbReference type="EMBL" id="KAK1139186.1"/>
    </source>
</evidence>
<dbReference type="InterPro" id="IPR003599">
    <property type="entry name" value="Ig_sub"/>
</dbReference>
<dbReference type="InterPro" id="IPR050488">
    <property type="entry name" value="Ig_Fc_receptor"/>
</dbReference>
<dbReference type="SMART" id="SM00409">
    <property type="entry name" value="IG"/>
    <property type="match status" value="4"/>
</dbReference>
<dbReference type="PROSITE" id="PS50835">
    <property type="entry name" value="IG_LIKE"/>
    <property type="match status" value="4"/>
</dbReference>
<dbReference type="PANTHER" id="PTHR11481">
    <property type="entry name" value="IMMUNOGLOBULIN FC RECEPTOR"/>
    <property type="match status" value="1"/>
</dbReference>
<dbReference type="EMBL" id="JAGXEW010000466">
    <property type="protein sequence ID" value="KAK1139186.1"/>
    <property type="molecule type" value="Genomic_DNA"/>
</dbReference>
<dbReference type="SUPFAM" id="SSF48726">
    <property type="entry name" value="Immunoglobulin"/>
    <property type="match status" value="4"/>
</dbReference>
<dbReference type="AlphaFoldDB" id="A0AAD8CET1"/>
<comment type="caution">
    <text evidence="4">The sequence shown here is derived from an EMBL/GenBank/DDBJ whole genome shotgun (WGS) entry which is preliminary data.</text>
</comment>
<dbReference type="Gene3D" id="2.60.40.10">
    <property type="entry name" value="Immunoglobulins"/>
    <property type="match status" value="4"/>
</dbReference>
<keyword evidence="4" id="KW-0675">Receptor</keyword>
<sequence length="477" mass="53003">MCPNPFLFSVSEGHPQAVLTLQPAWAQIFTGETVTLSCYTATRIQFYKDFKHLQYRAGTERSVDRVSKSDEGSYKCRAWWWNTASRTEPSSVSAEVRVTVRERPQAVLTQEPAWTQIYESERVTLRCQVQGGYTDWRFTWYKAGRNAPVTQDYYSSIDGDRYTISSATRDHSGEYTCKGERRGNPSYSKTSDALTLRVSELFSTPTLTVLPGASVWEGEAVTLQCGAHINKQGTQLQYRYRKDNGTVRGAGSQDQHSIPAAGLRDTGRYQCEVEAAGTGLKKRSGSVSLTVRALFSRVTLTASPGATVKEGEALNLTCEAAVNKTPCPQLHYTIVRDGEPVTNSTDSALYSIVSTEKSHTGSYTCAVESQGVKKSSQELHIEVQTQSRCMEVTSTHSYCTFLPQQSWHSAVPIGYRVSFSLIHFIVFTLLLLQYCRIQGSLCIAGGKSRKTSDQDQEQSAEEIELCSRVQHTGVELE</sequence>
<name>A0AAD8CET1_ACIOX</name>
<evidence type="ECO:0000259" key="3">
    <source>
        <dbReference type="PROSITE" id="PS50835"/>
    </source>
</evidence>
<gene>
    <name evidence="4" type="primary">FCRL6</name>
    <name evidence="4" type="ORF">AOXY_G37646</name>
</gene>
<dbReference type="InterPro" id="IPR007110">
    <property type="entry name" value="Ig-like_dom"/>
</dbReference>
<protein>
    <submittedName>
        <fullName evidence="4">Fc receptor-like protein 5</fullName>
    </submittedName>
</protein>
<feature type="domain" description="Ig-like" evidence="3">
    <location>
        <begin position="296"/>
        <end position="382"/>
    </location>
</feature>
<accession>A0AAD8CET1</accession>
<dbReference type="GO" id="GO:0009897">
    <property type="term" value="C:external side of plasma membrane"/>
    <property type="evidence" value="ECO:0007669"/>
    <property type="project" value="TreeGrafter"/>
</dbReference>
<dbReference type="SMART" id="SM00408">
    <property type="entry name" value="IGc2"/>
    <property type="match status" value="4"/>
</dbReference>